<protein>
    <submittedName>
        <fullName evidence="2">Uncharacterized protein</fullName>
    </submittedName>
</protein>
<evidence type="ECO:0000313" key="2">
    <source>
        <dbReference type="EMBL" id="MDD0814413.1"/>
    </source>
</evidence>
<dbReference type="InterPro" id="IPR036465">
    <property type="entry name" value="vWFA_dom_sf"/>
</dbReference>
<name>A0ABT5MCV1_9BURK</name>
<dbReference type="SUPFAM" id="SSF53300">
    <property type="entry name" value="vWA-like"/>
    <property type="match status" value="1"/>
</dbReference>
<proteinExistence type="predicted"/>
<gene>
    <name evidence="2" type="ORF">PSQ39_07205</name>
</gene>
<evidence type="ECO:0000256" key="1">
    <source>
        <dbReference type="SAM" id="SignalP"/>
    </source>
</evidence>
<comment type="caution">
    <text evidence="2">The sequence shown here is derived from an EMBL/GenBank/DDBJ whole genome shotgun (WGS) entry which is preliminary data.</text>
</comment>
<dbReference type="Gene3D" id="3.40.390.10">
    <property type="entry name" value="Collagenase (Catalytic Domain)"/>
    <property type="match status" value="1"/>
</dbReference>
<dbReference type="Proteomes" id="UP001528672">
    <property type="component" value="Unassembled WGS sequence"/>
</dbReference>
<feature type="chain" id="PRO_5046901921" evidence="1">
    <location>
        <begin position="33"/>
        <end position="870"/>
    </location>
</feature>
<dbReference type="EMBL" id="JAQSIO010000002">
    <property type="protein sequence ID" value="MDD0814413.1"/>
    <property type="molecule type" value="Genomic_DNA"/>
</dbReference>
<keyword evidence="1" id="KW-0732">Signal</keyword>
<keyword evidence="3" id="KW-1185">Reference proteome</keyword>
<evidence type="ECO:0000313" key="3">
    <source>
        <dbReference type="Proteomes" id="UP001528672"/>
    </source>
</evidence>
<dbReference type="RefSeq" id="WP_273926026.1">
    <property type="nucleotide sequence ID" value="NZ_JAQSIO010000002.1"/>
</dbReference>
<sequence>MPLNHRPRGRHALVAAATALSLILPSATPLWAANHPNSRVASTHVLDITANVDWDYDAAPPTQSNGTTVLTKEVLRDQILREVARSVFLMTEGRHRIGTVYLYKNGRFGKNVDVQIINKSDRSYASAARWQQSEGSSYNFLAMDNKPENLRSYSRVIAHELGHYVYGFADEYREEGKALNASDPGGPSGVDFTRNSIMNNHENFTRLSLAADYTGGADVNNTAQARVYATDRSNLRGGSHWEMLTRDPASDPAEAKEFHGGARVWFDAFKGFTAPTKVSELTRYFGVFCDPLLVQAACGTGDASKDQVVPASDRIASLSDYNAQLFAKSGGSATADAVDGTPGSAFESFKVVFVDSPADAKALALRQSTVSTRLAVTARAAATSAAVARHAIVIDRSLPAATFEQAIQAAEAVLQLAETGTQWAVITSPSTGNTPLQSLQSIDTGRAALVASVQGLTRVDGRFDASAAFALAQAELSKNRADADSATIELFTGQGSTLPKALGSQARALRTSVNAIGLRLPAGSAATTTSGGVALDALALATGGSAYSARDAEQAVKKILRAQRKAAGEVFSLLATTGWDSLSAASTQSTPLTLTPHDQVISAHWNFDPVDKDRLSFRLVTPAGTFSTLSPASNLSEGYALIELDNSSGRHNGSARALTLSSTAVSNSVGLDVQTESVVQLSADVEGGTLADNREPVLRAQFTGQAPVAKARLLATVYRVSDGVAVLSDLVLADDGQGVDARADDGRYAISLKGLLPAGDYTVEVYAQTTADSVFQPNQIFAIGSDVPVRPVGAGLVRVEEADLTLDAGATGVLAAASGDSGSGSTGSGGSGGCTSVAGQRDAGLVLLLLSGLTGLWLRRRSQARRLDSR</sequence>
<organism evidence="2 3">
    <name type="scientific">Curvibacter microcysteis</name>
    <dbReference type="NCBI Taxonomy" id="3026419"/>
    <lineage>
        <taxon>Bacteria</taxon>
        <taxon>Pseudomonadati</taxon>
        <taxon>Pseudomonadota</taxon>
        <taxon>Betaproteobacteria</taxon>
        <taxon>Burkholderiales</taxon>
        <taxon>Comamonadaceae</taxon>
        <taxon>Curvibacter</taxon>
    </lineage>
</organism>
<accession>A0ABT5MCV1</accession>
<reference evidence="2 3" key="1">
    <citation type="submission" date="2023-02" db="EMBL/GenBank/DDBJ databases">
        <title>Bacterial whole genome sequence for Curvibacter sp. HBC28.</title>
        <authorList>
            <person name="Le V."/>
            <person name="Ko S.-R."/>
            <person name="Ahn C.-Y."/>
            <person name="Oh H.-M."/>
        </authorList>
    </citation>
    <scope>NUCLEOTIDE SEQUENCE [LARGE SCALE GENOMIC DNA]</scope>
    <source>
        <strain evidence="2 3">HBC28</strain>
    </source>
</reference>
<dbReference type="InterPro" id="IPR024079">
    <property type="entry name" value="MetalloPept_cat_dom_sf"/>
</dbReference>
<dbReference type="NCBIfam" id="NF041940">
    <property type="entry name" value="choice_anch_X"/>
    <property type="match status" value="1"/>
</dbReference>
<feature type="signal peptide" evidence="1">
    <location>
        <begin position="1"/>
        <end position="32"/>
    </location>
</feature>